<organism evidence="1 2">
    <name type="scientific">Glycomyces rhizosphaerae</name>
    <dbReference type="NCBI Taxonomy" id="2054422"/>
    <lineage>
        <taxon>Bacteria</taxon>
        <taxon>Bacillati</taxon>
        <taxon>Actinomycetota</taxon>
        <taxon>Actinomycetes</taxon>
        <taxon>Glycomycetales</taxon>
        <taxon>Glycomycetaceae</taxon>
        <taxon>Glycomyces</taxon>
    </lineage>
</organism>
<dbReference type="EMBL" id="JBHRWO010000023">
    <property type="protein sequence ID" value="MFC3496039.1"/>
    <property type="molecule type" value="Genomic_DNA"/>
</dbReference>
<accession>A0ABV7Q986</accession>
<keyword evidence="2" id="KW-1185">Reference proteome</keyword>
<gene>
    <name evidence="1" type="ORF">ACFO8M_26465</name>
</gene>
<comment type="caution">
    <text evidence="1">The sequence shown here is derived from an EMBL/GenBank/DDBJ whole genome shotgun (WGS) entry which is preliminary data.</text>
</comment>
<dbReference type="RefSeq" id="WP_387981068.1">
    <property type="nucleotide sequence ID" value="NZ_JBHRWO010000023.1"/>
</dbReference>
<dbReference type="Proteomes" id="UP001595712">
    <property type="component" value="Unassembled WGS sequence"/>
</dbReference>
<sequence>MTEFAVVQNGAVVTVGPFRPHPERVALVEARGALLYWDQLERRAHPAAEIYDSDQAAAWLWEIFGPDAAGAILAGADTISTEWTSPVLDAARRLAHLCWAEAWWPSSHAAAVPALSQGVLRAEAAASTAAVEHLLDDEDAMTRVLEEVDFGALAALETHPLLGGEALALKAMLLDLAEDAGVEPSEEPAPIEPGGWTLAAGGSHAQDLVVASGTAPVSWDLVPQGLVDAAADASWTFAQRADLSILTVSVPAAPAAYEAALTARIATAEIGLHRDENTGMFTGEVEAPQGFLMLPAAARAVHVFAPAFATATAVPDPVAETWRSAIVEFARERLTAPDAGLAERAAALDTP</sequence>
<evidence type="ECO:0000313" key="2">
    <source>
        <dbReference type="Proteomes" id="UP001595712"/>
    </source>
</evidence>
<reference evidence="2" key="1">
    <citation type="journal article" date="2019" name="Int. J. Syst. Evol. Microbiol.">
        <title>The Global Catalogue of Microorganisms (GCM) 10K type strain sequencing project: providing services to taxonomists for standard genome sequencing and annotation.</title>
        <authorList>
            <consortium name="The Broad Institute Genomics Platform"/>
            <consortium name="The Broad Institute Genome Sequencing Center for Infectious Disease"/>
            <person name="Wu L."/>
            <person name="Ma J."/>
        </authorList>
    </citation>
    <scope>NUCLEOTIDE SEQUENCE [LARGE SCALE GENOMIC DNA]</scope>
    <source>
        <strain evidence="2">CGMCC 4.7396</strain>
    </source>
</reference>
<protein>
    <submittedName>
        <fullName evidence="1">Uncharacterized protein</fullName>
    </submittedName>
</protein>
<name>A0ABV7Q986_9ACTN</name>
<proteinExistence type="predicted"/>
<evidence type="ECO:0000313" key="1">
    <source>
        <dbReference type="EMBL" id="MFC3496039.1"/>
    </source>
</evidence>